<dbReference type="PANTHER" id="PTHR42756">
    <property type="entry name" value="TRANSCRIPTIONAL REGULATOR, MARR"/>
    <property type="match status" value="1"/>
</dbReference>
<keyword evidence="6" id="KW-1185">Reference proteome</keyword>
<dbReference type="GO" id="GO:0003700">
    <property type="term" value="F:DNA-binding transcription factor activity"/>
    <property type="evidence" value="ECO:0007669"/>
    <property type="project" value="InterPro"/>
</dbReference>
<dbReference type="PANTHER" id="PTHR42756:SF1">
    <property type="entry name" value="TRANSCRIPTIONAL REPRESSOR OF EMRAB OPERON"/>
    <property type="match status" value="1"/>
</dbReference>
<dbReference type="InterPro" id="IPR036390">
    <property type="entry name" value="WH_DNA-bd_sf"/>
</dbReference>
<proteinExistence type="predicted"/>
<dbReference type="Proteomes" id="UP001055185">
    <property type="component" value="Unassembled WGS sequence"/>
</dbReference>
<sequence length="151" mass="17293">MFNTLAYYSSVFYRDFTAYTSEKLEKLGLHFGLLFFLIYVGKHPGATPSDLTQTLRLDWGHSQRCITKLVENGFLTKEKVGRHYQLNLTDKGREAFEISHQVFFDWDAQHLTALTAEERETLFALLQKLAPRREAPAACPPAVVRQPGEGR</sequence>
<dbReference type="PROSITE" id="PS50995">
    <property type="entry name" value="HTH_MARR_2"/>
    <property type="match status" value="1"/>
</dbReference>
<evidence type="ECO:0000313" key="5">
    <source>
        <dbReference type="EMBL" id="GJN63394.1"/>
    </source>
</evidence>
<protein>
    <recommendedName>
        <fullName evidence="4">HTH marR-type domain-containing protein</fullName>
    </recommendedName>
</protein>
<evidence type="ECO:0000256" key="1">
    <source>
        <dbReference type="ARBA" id="ARBA00023015"/>
    </source>
</evidence>
<dbReference type="SMART" id="SM00347">
    <property type="entry name" value="HTH_MARR"/>
    <property type="match status" value="1"/>
</dbReference>
<keyword evidence="2" id="KW-0238">DNA-binding</keyword>
<name>A0AA37IW60_9FIRM</name>
<dbReference type="InterPro" id="IPR000835">
    <property type="entry name" value="HTH_MarR-typ"/>
</dbReference>
<dbReference type="NCBIfam" id="NF045593">
    <property type="entry name" value="bilirub_TF_BilQ"/>
    <property type="match status" value="1"/>
</dbReference>
<dbReference type="SUPFAM" id="SSF46785">
    <property type="entry name" value="Winged helix' DNA-binding domain"/>
    <property type="match status" value="1"/>
</dbReference>
<dbReference type="AlphaFoldDB" id="A0AA37IW60"/>
<evidence type="ECO:0000256" key="2">
    <source>
        <dbReference type="ARBA" id="ARBA00023125"/>
    </source>
</evidence>
<feature type="domain" description="HTH marR-type" evidence="4">
    <location>
        <begin position="1"/>
        <end position="131"/>
    </location>
</feature>
<dbReference type="GO" id="GO:0003677">
    <property type="term" value="F:DNA binding"/>
    <property type="evidence" value="ECO:0007669"/>
    <property type="project" value="UniProtKB-KW"/>
</dbReference>
<reference evidence="5" key="1">
    <citation type="journal article" date="2022" name="Int. J. Syst. Evol. Microbiol.">
        <title>Genome-based, phenotypic and chemotaxonomic classification of Faecalibacterium strains: proposal of three novel species Faecalibacterium duncaniae sp. nov., Faecalibacterium hattorii sp. nov. and Faecalibacterium gallinarum sp. nov. .</title>
        <authorList>
            <person name="Sakamoto M."/>
            <person name="Sakurai N."/>
            <person name="Tanno H."/>
            <person name="Iino T."/>
            <person name="Ohkuma M."/>
            <person name="Endo A."/>
        </authorList>
    </citation>
    <scope>NUCLEOTIDE SEQUENCE</scope>
    <source>
        <strain evidence="5">JCM 17207</strain>
    </source>
</reference>
<dbReference type="PRINTS" id="PR00598">
    <property type="entry name" value="HTHMARR"/>
</dbReference>
<gene>
    <name evidence="5" type="ORF">JCM17207_00190</name>
</gene>
<dbReference type="EMBL" id="BQKV01000001">
    <property type="protein sequence ID" value="GJN63394.1"/>
    <property type="molecule type" value="Genomic_DNA"/>
</dbReference>
<keyword evidence="3" id="KW-0804">Transcription</keyword>
<evidence type="ECO:0000313" key="6">
    <source>
        <dbReference type="Proteomes" id="UP001055185"/>
    </source>
</evidence>
<comment type="caution">
    <text evidence="5">The sequence shown here is derived from an EMBL/GenBank/DDBJ whole genome shotgun (WGS) entry which is preliminary data.</text>
</comment>
<accession>A0AA37IW60</accession>
<evidence type="ECO:0000259" key="4">
    <source>
        <dbReference type="PROSITE" id="PS50995"/>
    </source>
</evidence>
<dbReference type="InterPro" id="IPR054630">
    <property type="entry name" value="BilQ"/>
</dbReference>
<dbReference type="InterPro" id="IPR036388">
    <property type="entry name" value="WH-like_DNA-bd_sf"/>
</dbReference>
<evidence type="ECO:0000256" key="3">
    <source>
        <dbReference type="ARBA" id="ARBA00023163"/>
    </source>
</evidence>
<dbReference type="RefSeq" id="WP_238315419.1">
    <property type="nucleotide sequence ID" value="NZ_BQKV01000001.1"/>
</dbReference>
<keyword evidence="1" id="KW-0805">Transcription regulation</keyword>
<dbReference type="Gene3D" id="1.10.10.10">
    <property type="entry name" value="Winged helix-like DNA-binding domain superfamily/Winged helix DNA-binding domain"/>
    <property type="match status" value="1"/>
</dbReference>
<organism evidence="5 6">
    <name type="scientific">Faecalibacterium gallinarum</name>
    <dbReference type="NCBI Taxonomy" id="2903556"/>
    <lineage>
        <taxon>Bacteria</taxon>
        <taxon>Bacillati</taxon>
        <taxon>Bacillota</taxon>
        <taxon>Clostridia</taxon>
        <taxon>Eubacteriales</taxon>
        <taxon>Oscillospiraceae</taxon>
        <taxon>Faecalibacterium</taxon>
    </lineage>
</organism>